<evidence type="ECO:0000256" key="6">
    <source>
        <dbReference type="ARBA" id="ARBA00023180"/>
    </source>
</evidence>
<name>A0A915E2C6_9BILA</name>
<comment type="similarity">
    <text evidence="2">Belongs to the TMEM161 family.</text>
</comment>
<feature type="transmembrane region" description="Helical" evidence="7">
    <location>
        <begin position="184"/>
        <end position="207"/>
    </location>
</feature>
<evidence type="ECO:0000256" key="1">
    <source>
        <dbReference type="ARBA" id="ARBA00004141"/>
    </source>
</evidence>
<dbReference type="AlphaFoldDB" id="A0A915E2C6"/>
<evidence type="ECO:0000256" key="3">
    <source>
        <dbReference type="ARBA" id="ARBA00022692"/>
    </source>
</evidence>
<proteinExistence type="inferred from homology"/>
<evidence type="ECO:0000313" key="8">
    <source>
        <dbReference type="Proteomes" id="UP000887574"/>
    </source>
</evidence>
<evidence type="ECO:0000256" key="7">
    <source>
        <dbReference type="SAM" id="Phobius"/>
    </source>
</evidence>
<evidence type="ECO:0000256" key="5">
    <source>
        <dbReference type="ARBA" id="ARBA00023136"/>
    </source>
</evidence>
<dbReference type="GO" id="GO:0016020">
    <property type="term" value="C:membrane"/>
    <property type="evidence" value="ECO:0007669"/>
    <property type="project" value="UniProtKB-SubCell"/>
</dbReference>
<keyword evidence="8" id="KW-1185">Reference proteome</keyword>
<accession>A0A915E2C6</accession>
<dbReference type="WBParaSite" id="jg2596">
    <property type="protein sequence ID" value="jg2596"/>
    <property type="gene ID" value="jg2596"/>
</dbReference>
<feature type="transmembrane region" description="Helical" evidence="7">
    <location>
        <begin position="26"/>
        <end position="43"/>
    </location>
</feature>
<keyword evidence="6" id="KW-0325">Glycoprotein</keyword>
<keyword evidence="3 7" id="KW-0812">Transmembrane</keyword>
<comment type="subcellular location">
    <subcellularLocation>
        <location evidence="1">Membrane</location>
        <topology evidence="1">Multi-pass membrane protein</topology>
    </subcellularLocation>
</comment>
<evidence type="ECO:0000256" key="2">
    <source>
        <dbReference type="ARBA" id="ARBA00009706"/>
    </source>
</evidence>
<feature type="transmembrane region" description="Helical" evidence="7">
    <location>
        <begin position="63"/>
        <end position="84"/>
    </location>
</feature>
<protein>
    <submittedName>
        <fullName evidence="9">Uncharacterized protein</fullName>
    </submittedName>
</protein>
<dbReference type="PANTHER" id="PTHR13624:SF6">
    <property type="entry name" value="EMEI"/>
    <property type="match status" value="1"/>
</dbReference>
<sequence>MFLFPNFQYASLFLESLERCSPAKKVALYTTFFLPLISFLTFVKPVKTHIIMSTRMTDDFYETFRILIIILWAAMRCATAKIHLQTFLDMPKAKIIELTQNSQMKEEERQRKVAHYASYSCVSLLQYFVPVLITLAVALLLKSLGDIKVGSLMNMKNPLQSDQQNSGKDYGALQPFLDKEIQKAFWTLLTTLCVGINSVLCVCGVIFKRTLLSRP</sequence>
<dbReference type="InterPro" id="IPR019395">
    <property type="entry name" value="Transmembrane_161A/B"/>
</dbReference>
<feature type="transmembrane region" description="Helical" evidence="7">
    <location>
        <begin position="113"/>
        <end position="141"/>
    </location>
</feature>
<organism evidence="8 9">
    <name type="scientific">Ditylenchus dipsaci</name>
    <dbReference type="NCBI Taxonomy" id="166011"/>
    <lineage>
        <taxon>Eukaryota</taxon>
        <taxon>Metazoa</taxon>
        <taxon>Ecdysozoa</taxon>
        <taxon>Nematoda</taxon>
        <taxon>Chromadorea</taxon>
        <taxon>Rhabditida</taxon>
        <taxon>Tylenchina</taxon>
        <taxon>Tylenchomorpha</taxon>
        <taxon>Sphaerularioidea</taxon>
        <taxon>Anguinidae</taxon>
        <taxon>Anguininae</taxon>
        <taxon>Ditylenchus</taxon>
    </lineage>
</organism>
<dbReference type="PANTHER" id="PTHR13624">
    <property type="entry name" value="RE42071P"/>
    <property type="match status" value="1"/>
</dbReference>
<keyword evidence="4 7" id="KW-1133">Transmembrane helix</keyword>
<evidence type="ECO:0000256" key="4">
    <source>
        <dbReference type="ARBA" id="ARBA00022989"/>
    </source>
</evidence>
<dbReference type="Proteomes" id="UP000887574">
    <property type="component" value="Unplaced"/>
</dbReference>
<evidence type="ECO:0000313" key="9">
    <source>
        <dbReference type="WBParaSite" id="jg2596"/>
    </source>
</evidence>
<reference evidence="9" key="1">
    <citation type="submission" date="2022-11" db="UniProtKB">
        <authorList>
            <consortium name="WormBaseParasite"/>
        </authorList>
    </citation>
    <scope>IDENTIFICATION</scope>
</reference>
<keyword evidence="5 7" id="KW-0472">Membrane</keyword>
<dbReference type="Pfam" id="PF10268">
    <property type="entry name" value="Tmemb_161AB"/>
    <property type="match status" value="1"/>
</dbReference>